<dbReference type="Pfam" id="PF07504">
    <property type="entry name" value="FTP"/>
    <property type="match status" value="1"/>
</dbReference>
<organism evidence="9 10">
    <name type="scientific">Sorangium cellulosum</name>
    <name type="common">Polyangium cellulosum</name>
    <dbReference type="NCBI Taxonomy" id="56"/>
    <lineage>
        <taxon>Bacteria</taxon>
        <taxon>Pseudomonadati</taxon>
        <taxon>Myxococcota</taxon>
        <taxon>Polyangia</taxon>
        <taxon>Polyangiales</taxon>
        <taxon>Polyangiaceae</taxon>
        <taxon>Sorangium</taxon>
    </lineage>
</organism>
<keyword evidence="2" id="KW-0479">Metal-binding</keyword>
<dbReference type="GO" id="GO:0006508">
    <property type="term" value="P:proteolysis"/>
    <property type="evidence" value="ECO:0007669"/>
    <property type="project" value="UniProtKB-KW"/>
</dbReference>
<evidence type="ECO:0000259" key="8">
    <source>
        <dbReference type="Pfam" id="PF07504"/>
    </source>
</evidence>
<keyword evidence="5" id="KW-0482">Metalloprotease</keyword>
<dbReference type="GO" id="GO:0046872">
    <property type="term" value="F:metal ion binding"/>
    <property type="evidence" value="ECO:0007669"/>
    <property type="project" value="UniProtKB-KW"/>
</dbReference>
<keyword evidence="4" id="KW-0862">Zinc</keyword>
<keyword evidence="7" id="KW-0732">Signal</keyword>
<accession>A0A4P2QN36</accession>
<feature type="chain" id="PRO_5020297647" description="FTP domain-containing protein" evidence="7">
    <location>
        <begin position="24"/>
        <end position="757"/>
    </location>
</feature>
<dbReference type="InterPro" id="IPR050728">
    <property type="entry name" value="Zinc_Metalloprotease_M4"/>
</dbReference>
<sequence>MGRQLLLLPLTALATLTFAGAAAASEWHTVPPRSVAADPSLRVAGGARSAAEAYLKRAVSELRLQGVSLRYERELKDGDHRTVRFAQFHAGLPVIGGAAAVHVAPEGRVELVVLDVARDLSVPAAPKYREEAARRAVEATYGMSLPERPSAALAVFPEGETGGRLVWVVDVRSELGGERFLVDAHAGKIVHRRSLAVHARGRVYPISSAVTPELEDRELVDLDAGDPQTLSGWGGNLRVVNYVGGDLMSGVPLTLEQSVRPNAGEDFLYDPPRSADDAHDEFAQVGVYYHLTRMRDYFTSAHQLDMASPSWKLVAIANMLESGRPMDNAFFSPMGSEPPFSAPNLIAIGQGSFFDFSDDSDVFLHEFTHYVTANAVGYSEGQFAVSEYGLSPWAGSIDEGLADYFACTVNGDSTLGEASLEPFGAQRELSDDVKVCPDDLVGEVHDDGELIGSVAWSLHEKFGAALGDKLVWSALTLLTRNASLGDFAKALTRAADKLVGSGELTAADAGTVEALLKSRGLDDCEEVLDLSGGKSRRTHMFGIDSLVFGTGASCAEWRSQLSLQSLFHFKSTPDPAAKGIRFTVQLQPRGGSDLDWSIYVRSGRHVGFAMGDVMPEARNYDYSVEGITDTYGEIVIDETSDPPFDPTQTYYMVIGHANCPSTAVSVDSADLGVEPAPVDPVDPVEPEPGSTGGATPEPTDPAEETPVGPPAAGCACRAAAPSAPVAPWTALAGIALAGATALRRRARRNPREQREQR</sequence>
<evidence type="ECO:0000256" key="3">
    <source>
        <dbReference type="ARBA" id="ARBA00022801"/>
    </source>
</evidence>
<dbReference type="PANTHER" id="PTHR33794:SF1">
    <property type="entry name" value="BACILLOLYSIN"/>
    <property type="match status" value="1"/>
</dbReference>
<evidence type="ECO:0000256" key="2">
    <source>
        <dbReference type="ARBA" id="ARBA00022723"/>
    </source>
</evidence>
<dbReference type="GO" id="GO:0008237">
    <property type="term" value="F:metallopeptidase activity"/>
    <property type="evidence" value="ECO:0007669"/>
    <property type="project" value="UniProtKB-KW"/>
</dbReference>
<keyword evidence="1" id="KW-0645">Protease</keyword>
<dbReference type="Proteomes" id="UP000295497">
    <property type="component" value="Chromosome"/>
</dbReference>
<proteinExistence type="predicted"/>
<feature type="domain" description="FTP" evidence="8">
    <location>
        <begin position="82"/>
        <end position="112"/>
    </location>
</feature>
<evidence type="ECO:0000256" key="7">
    <source>
        <dbReference type="SAM" id="SignalP"/>
    </source>
</evidence>
<gene>
    <name evidence="9" type="ORF">SOCE836_036450</name>
</gene>
<evidence type="ECO:0000313" key="9">
    <source>
        <dbReference type="EMBL" id="AUX31514.1"/>
    </source>
</evidence>
<dbReference type="AlphaFoldDB" id="A0A4P2QN36"/>
<dbReference type="InterPro" id="IPR011096">
    <property type="entry name" value="FTP_domain"/>
</dbReference>
<dbReference type="PANTHER" id="PTHR33794">
    <property type="entry name" value="BACILLOLYSIN"/>
    <property type="match status" value="1"/>
</dbReference>
<dbReference type="SUPFAM" id="SSF55486">
    <property type="entry name" value="Metalloproteases ('zincins'), catalytic domain"/>
    <property type="match status" value="1"/>
</dbReference>
<evidence type="ECO:0000256" key="5">
    <source>
        <dbReference type="ARBA" id="ARBA00023049"/>
    </source>
</evidence>
<evidence type="ECO:0000256" key="6">
    <source>
        <dbReference type="SAM" id="MobiDB-lite"/>
    </source>
</evidence>
<dbReference type="Gene3D" id="3.10.170.10">
    <property type="match status" value="1"/>
</dbReference>
<feature type="signal peptide" evidence="7">
    <location>
        <begin position="1"/>
        <end position="23"/>
    </location>
</feature>
<dbReference type="RefSeq" id="WP_165374028.1">
    <property type="nucleotide sequence ID" value="NZ_CP012672.1"/>
</dbReference>
<feature type="region of interest" description="Disordered" evidence="6">
    <location>
        <begin position="671"/>
        <end position="715"/>
    </location>
</feature>
<protein>
    <recommendedName>
        <fullName evidence="8">FTP domain-containing protein</fullName>
    </recommendedName>
</protein>
<evidence type="ECO:0000256" key="1">
    <source>
        <dbReference type="ARBA" id="ARBA00022670"/>
    </source>
</evidence>
<dbReference type="EMBL" id="CP012672">
    <property type="protein sequence ID" value="AUX31514.1"/>
    <property type="molecule type" value="Genomic_DNA"/>
</dbReference>
<keyword evidence="3" id="KW-0378">Hydrolase</keyword>
<name>A0A4P2QN36_SORCE</name>
<evidence type="ECO:0000256" key="4">
    <source>
        <dbReference type="ARBA" id="ARBA00022833"/>
    </source>
</evidence>
<evidence type="ECO:0000313" key="10">
    <source>
        <dbReference type="Proteomes" id="UP000295497"/>
    </source>
</evidence>
<feature type="compositionally biased region" description="Low complexity" evidence="6">
    <location>
        <begin position="704"/>
        <end position="715"/>
    </location>
</feature>
<reference evidence="9 10" key="1">
    <citation type="submission" date="2015-09" db="EMBL/GenBank/DDBJ databases">
        <title>Sorangium comparison.</title>
        <authorList>
            <person name="Zaburannyi N."/>
            <person name="Bunk B."/>
            <person name="Overmann J."/>
            <person name="Mueller R."/>
        </authorList>
    </citation>
    <scope>NUCLEOTIDE SEQUENCE [LARGE SCALE GENOMIC DNA]</scope>
    <source>
        <strain evidence="9 10">So ce836</strain>
    </source>
</reference>